<dbReference type="InterPro" id="IPR056935">
    <property type="entry name" value="Rv0428c-like_C"/>
</dbReference>
<feature type="compositionally biased region" description="Gly residues" evidence="1">
    <location>
        <begin position="16"/>
        <end position="44"/>
    </location>
</feature>
<name>A0A0G3GTZ5_9CORY</name>
<dbReference type="PATRIC" id="fig|1050174.4.peg.2207"/>
<keyword evidence="4" id="KW-1185">Reference proteome</keyword>
<evidence type="ECO:0000313" key="4">
    <source>
        <dbReference type="Proteomes" id="UP000035368"/>
    </source>
</evidence>
<dbReference type="KEGG" id="cei:CEPID_10955"/>
<protein>
    <submittedName>
        <fullName evidence="3">Acetyltransferase (GNAT) family protein</fullName>
    </submittedName>
</protein>
<reference evidence="3 4" key="1">
    <citation type="submission" date="2015-05" db="EMBL/GenBank/DDBJ databases">
        <title>Complete genome sequence of Corynebacterium epidermidicanis DSM 45586, isolated from the skin of a dog suffering from pruritus.</title>
        <authorList>
            <person name="Ruckert C."/>
            <person name="Albersmeier A."/>
            <person name="Winkler A."/>
            <person name="Tauch A."/>
        </authorList>
    </citation>
    <scope>NUCLEOTIDE SEQUENCE [LARGE SCALE GENOMIC DNA]</scope>
    <source>
        <strain evidence="3 4">DSM 45586</strain>
    </source>
</reference>
<gene>
    <name evidence="3" type="ORF">CEPID_10955</name>
</gene>
<dbReference type="InterPro" id="IPR000182">
    <property type="entry name" value="GNAT_dom"/>
</dbReference>
<dbReference type="PROSITE" id="PS51186">
    <property type="entry name" value="GNAT"/>
    <property type="match status" value="1"/>
</dbReference>
<dbReference type="CDD" id="cd04301">
    <property type="entry name" value="NAT_SF"/>
    <property type="match status" value="1"/>
</dbReference>
<dbReference type="InterPro" id="IPR016181">
    <property type="entry name" value="Acyl_CoA_acyltransferase"/>
</dbReference>
<sequence length="381" mass="40212">MWTQTRLDTTINAGFDGAGSGGRGGAGLSGGGRGGRGFGGRGGRGFGGRGFGGRGFGGRAPQVGDRVIVRRRLPDTPGHLTDVIGHVVSLDPLVVRPQSVGGFVSDAETVEIPAELIQVVKVLPPRRVRNSEIRAVEIATAAAFPGIEHVEIDGWLLRAGDGITERSNSAAPLGASAGFSPVPIAAIQDFYQRHGLPPSILVPDRIAPTALQFARASGWSFGPEIVVMTRSLQPAPSFSPPAGFHFEVLDAPTPDWLDLYHFRGQPLPEHALRLLQQEIEGHLGFGAIRSDSGEIVAITRATITAGGDEQYLGYSAVEVAAAYRRRGLASALGAAMLSWGAQMGATQAYLQVVATNEAGLGLYDKLGFTEHHRHRYAHSPQ</sequence>
<dbReference type="AlphaFoldDB" id="A0A0G3GTZ5"/>
<dbReference type="Gene3D" id="3.40.630.30">
    <property type="match status" value="1"/>
</dbReference>
<feature type="region of interest" description="Disordered" evidence="1">
    <location>
        <begin position="1"/>
        <end position="44"/>
    </location>
</feature>
<dbReference type="Pfam" id="PF24551">
    <property type="entry name" value="SH3_Rv0428c"/>
    <property type="match status" value="1"/>
</dbReference>
<dbReference type="GO" id="GO:0016747">
    <property type="term" value="F:acyltransferase activity, transferring groups other than amino-acyl groups"/>
    <property type="evidence" value="ECO:0007669"/>
    <property type="project" value="InterPro"/>
</dbReference>
<evidence type="ECO:0000259" key="2">
    <source>
        <dbReference type="PROSITE" id="PS51186"/>
    </source>
</evidence>
<dbReference type="PANTHER" id="PTHR43072">
    <property type="entry name" value="N-ACETYLTRANSFERASE"/>
    <property type="match status" value="1"/>
</dbReference>
<dbReference type="EMBL" id="CP011541">
    <property type="protein sequence ID" value="AKK04020.1"/>
    <property type="molecule type" value="Genomic_DNA"/>
</dbReference>
<dbReference type="STRING" id="1050174.CEPID_10955"/>
<feature type="domain" description="N-acetyltransferase" evidence="2">
    <location>
        <begin position="246"/>
        <end position="381"/>
    </location>
</feature>
<keyword evidence="3" id="KW-0808">Transferase</keyword>
<proteinExistence type="predicted"/>
<dbReference type="InterPro" id="IPR056934">
    <property type="entry name" value="SH3_Rv0428c"/>
</dbReference>
<feature type="compositionally biased region" description="Polar residues" evidence="1">
    <location>
        <begin position="1"/>
        <end position="12"/>
    </location>
</feature>
<accession>A0A0G3GTZ5</accession>
<organism evidence="3 4">
    <name type="scientific">Corynebacterium epidermidicanis</name>
    <dbReference type="NCBI Taxonomy" id="1050174"/>
    <lineage>
        <taxon>Bacteria</taxon>
        <taxon>Bacillati</taxon>
        <taxon>Actinomycetota</taxon>
        <taxon>Actinomycetes</taxon>
        <taxon>Mycobacteriales</taxon>
        <taxon>Corynebacteriaceae</taxon>
        <taxon>Corynebacterium</taxon>
    </lineage>
</organism>
<dbReference type="SUPFAM" id="SSF55729">
    <property type="entry name" value="Acyl-CoA N-acyltransferases (Nat)"/>
    <property type="match status" value="1"/>
</dbReference>
<evidence type="ECO:0000256" key="1">
    <source>
        <dbReference type="SAM" id="MobiDB-lite"/>
    </source>
</evidence>
<dbReference type="Pfam" id="PF24553">
    <property type="entry name" value="Rv0428c_C"/>
    <property type="match status" value="1"/>
</dbReference>
<evidence type="ECO:0000313" key="3">
    <source>
        <dbReference type="EMBL" id="AKK04020.1"/>
    </source>
</evidence>
<dbReference type="Proteomes" id="UP000035368">
    <property type="component" value="Chromosome"/>
</dbReference>